<dbReference type="EMBL" id="PZQO01000034">
    <property type="protein sequence ID" value="PTM27393.1"/>
    <property type="molecule type" value="Genomic_DNA"/>
</dbReference>
<accession>A0ABD6XB09</accession>
<proteinExistence type="predicted"/>
<evidence type="ECO:0000313" key="2">
    <source>
        <dbReference type="Proteomes" id="UP000241783"/>
    </source>
</evidence>
<dbReference type="Proteomes" id="UP000241783">
    <property type="component" value="Unassembled WGS sequence"/>
</dbReference>
<reference evidence="1 2" key="1">
    <citation type="submission" date="2018-03" db="EMBL/GenBank/DDBJ databases">
        <title>Genome Sequences of Lactobacillus sp. Isolates from Traditional Turkish Sourdough.</title>
        <authorList>
            <person name="Skory C.D."/>
            <person name="Dertli E."/>
        </authorList>
    </citation>
    <scope>NUCLEOTIDE SEQUENCE [LARGE SCALE GENOMIC DNA]</scope>
    <source>
        <strain evidence="1 2">E81</strain>
    </source>
</reference>
<evidence type="ECO:0008006" key="3">
    <source>
        <dbReference type="Google" id="ProtNLM"/>
    </source>
</evidence>
<dbReference type="AlphaFoldDB" id="A0ABD6XB09"/>
<sequence length="355" mass="41897">MNLKLENYKQTIENETNRFSNGKKASFRLSNCLNIENLDDDLDSYVHTLRRKLNEKSFKSFKQCVIRFAFFIEFSDPKAKTDSTHYQVRWFNHLNGDVRFSSFVECFKIAKKLFKTLSLLDNNDLILLEDFCKNSIFKSELPIDYINKNMDPIHTVDNIKIYIDDNTKKCTIARRIIRDKKLNPDSEIFNDILNHKIKVKAYQTDRAQTGKFQTNREKRWESHPQNYQFAYRRDCNAIETNLIIQICKFKGVNKVLLSNLQKYKLIDKKFDFYKCPITGDVLNYDDLKKEITYPQHGKSNFQVGHLDPLKLTGKHIPENIGWLSADGNRIQGSLSLKQVNDLLKRIYRNRPELVQ</sequence>
<evidence type="ECO:0000313" key="1">
    <source>
        <dbReference type="EMBL" id="PTM27393.1"/>
    </source>
</evidence>
<organism evidence="1 2">
    <name type="scientific">Limosilactobacillus reuteri</name>
    <name type="common">Lactobacillus reuteri</name>
    <dbReference type="NCBI Taxonomy" id="1598"/>
    <lineage>
        <taxon>Bacteria</taxon>
        <taxon>Bacillati</taxon>
        <taxon>Bacillota</taxon>
        <taxon>Bacilli</taxon>
        <taxon>Lactobacillales</taxon>
        <taxon>Lactobacillaceae</taxon>
        <taxon>Limosilactobacillus</taxon>
    </lineage>
</organism>
<name>A0ABD6XB09_LIMRT</name>
<gene>
    <name evidence="1" type="ORF">DA796_09360</name>
</gene>
<dbReference type="RefSeq" id="WP_107690636.1">
    <property type="nucleotide sequence ID" value="NZ_PZQN01000039.1"/>
</dbReference>
<protein>
    <recommendedName>
        <fullName evidence="3">HNH endonuclease</fullName>
    </recommendedName>
</protein>
<comment type="caution">
    <text evidence="1">The sequence shown here is derived from an EMBL/GenBank/DDBJ whole genome shotgun (WGS) entry which is preliminary data.</text>
</comment>